<gene>
    <name evidence="1" type="ORF">ZIOFF_013845</name>
</gene>
<evidence type="ECO:0000313" key="1">
    <source>
        <dbReference type="EMBL" id="KAG6523957.1"/>
    </source>
</evidence>
<dbReference type="EMBL" id="JACMSC010000004">
    <property type="protein sequence ID" value="KAG6523957.1"/>
    <property type="molecule type" value="Genomic_DNA"/>
</dbReference>
<sequence>MDAGCYQESKDMAKRLSTPSPDLIELTFPTCYPQNSWERYSGSKESNCKFHLLHANPFSYAPVITDEMSTMAYLRRNPIDSSDFIVMPTLATTCIPIGKYVL</sequence>
<dbReference type="AlphaFoldDB" id="A0A8J5HZZ2"/>
<keyword evidence="2" id="KW-1185">Reference proteome</keyword>
<proteinExistence type="predicted"/>
<name>A0A8J5HZZ2_ZINOF</name>
<protein>
    <submittedName>
        <fullName evidence="1">Uncharacterized protein</fullName>
    </submittedName>
</protein>
<comment type="caution">
    <text evidence="1">The sequence shown here is derived from an EMBL/GenBank/DDBJ whole genome shotgun (WGS) entry which is preliminary data.</text>
</comment>
<dbReference type="Proteomes" id="UP000734854">
    <property type="component" value="Unassembled WGS sequence"/>
</dbReference>
<accession>A0A8J5HZZ2</accession>
<reference evidence="1 2" key="1">
    <citation type="submission" date="2020-08" db="EMBL/GenBank/DDBJ databases">
        <title>Plant Genome Project.</title>
        <authorList>
            <person name="Zhang R.-G."/>
        </authorList>
    </citation>
    <scope>NUCLEOTIDE SEQUENCE [LARGE SCALE GENOMIC DNA]</scope>
    <source>
        <tissue evidence="1">Rhizome</tissue>
    </source>
</reference>
<evidence type="ECO:0000313" key="2">
    <source>
        <dbReference type="Proteomes" id="UP000734854"/>
    </source>
</evidence>
<organism evidence="1 2">
    <name type="scientific">Zingiber officinale</name>
    <name type="common">Ginger</name>
    <name type="synonym">Amomum zingiber</name>
    <dbReference type="NCBI Taxonomy" id="94328"/>
    <lineage>
        <taxon>Eukaryota</taxon>
        <taxon>Viridiplantae</taxon>
        <taxon>Streptophyta</taxon>
        <taxon>Embryophyta</taxon>
        <taxon>Tracheophyta</taxon>
        <taxon>Spermatophyta</taxon>
        <taxon>Magnoliopsida</taxon>
        <taxon>Liliopsida</taxon>
        <taxon>Zingiberales</taxon>
        <taxon>Zingiberaceae</taxon>
        <taxon>Zingiber</taxon>
    </lineage>
</organism>